<proteinExistence type="predicted"/>
<feature type="non-terminal residue" evidence="1">
    <location>
        <position position="302"/>
    </location>
</feature>
<dbReference type="AlphaFoldDB" id="X1APV9"/>
<reference evidence="1" key="1">
    <citation type="journal article" date="2014" name="Front. Microbiol.">
        <title>High frequency of phylogenetically diverse reductive dehalogenase-homologous genes in deep subseafloor sedimentary metagenomes.</title>
        <authorList>
            <person name="Kawai M."/>
            <person name="Futagami T."/>
            <person name="Toyoda A."/>
            <person name="Takaki Y."/>
            <person name="Nishi S."/>
            <person name="Hori S."/>
            <person name="Arai W."/>
            <person name="Tsubouchi T."/>
            <person name="Morono Y."/>
            <person name="Uchiyama I."/>
            <person name="Ito T."/>
            <person name="Fujiyama A."/>
            <person name="Inagaki F."/>
            <person name="Takami H."/>
        </authorList>
    </citation>
    <scope>NUCLEOTIDE SEQUENCE</scope>
    <source>
        <strain evidence="1">Expedition CK06-06</strain>
    </source>
</reference>
<protein>
    <submittedName>
        <fullName evidence="1">Uncharacterized protein</fullName>
    </submittedName>
</protein>
<organism evidence="1">
    <name type="scientific">marine sediment metagenome</name>
    <dbReference type="NCBI Taxonomy" id="412755"/>
    <lineage>
        <taxon>unclassified sequences</taxon>
        <taxon>metagenomes</taxon>
        <taxon>ecological metagenomes</taxon>
    </lineage>
</organism>
<dbReference type="EMBL" id="BART01016676">
    <property type="protein sequence ID" value="GAG84799.1"/>
    <property type="molecule type" value="Genomic_DNA"/>
</dbReference>
<accession>X1APV9</accession>
<sequence>QVFVVVGTLSCYVANGYYNRVYILESGFLGYLDKENWISLINQQFPGILTIIGKLPELIDELLNSPYFLYDTFSQLLKLAREKGWNQEIFSKFLESVENLPHTFDKYYCFSDLIDSIKNTNIINNYSSEIESLFLVLVEGINKITEGYDSERIDSVCSLILKVARITGLIKEHIPTLLNAFSNLDSEDYIIYDDLLSAITNKTQRFEFFKYILENTEDADLKTYILYNFFTIVEDSKFVKENFVFIMLFFEEALEGYYPYEQDFSEAYNFILKFIEKLIDIGFLNVKISVHSSNYSRDYYER</sequence>
<gene>
    <name evidence="1" type="ORF">S01H4_32006</name>
</gene>
<feature type="non-terminal residue" evidence="1">
    <location>
        <position position="1"/>
    </location>
</feature>
<name>X1APV9_9ZZZZ</name>
<comment type="caution">
    <text evidence="1">The sequence shown here is derived from an EMBL/GenBank/DDBJ whole genome shotgun (WGS) entry which is preliminary data.</text>
</comment>
<evidence type="ECO:0000313" key="1">
    <source>
        <dbReference type="EMBL" id="GAG84799.1"/>
    </source>
</evidence>